<dbReference type="InterPro" id="IPR006194">
    <property type="entry name" value="Gly-tRNA-synth_heterodimer"/>
</dbReference>
<evidence type="ECO:0000256" key="2">
    <source>
        <dbReference type="ARBA" id="ARBA00012829"/>
    </source>
</evidence>
<evidence type="ECO:0000256" key="8">
    <source>
        <dbReference type="ARBA" id="ARBA00047937"/>
    </source>
</evidence>
<feature type="region of interest" description="Disordered" evidence="9">
    <location>
        <begin position="49"/>
        <end position="79"/>
    </location>
</feature>
<keyword evidence="11" id="KW-1185">Reference proteome</keyword>
<feature type="compositionally biased region" description="Low complexity" evidence="9">
    <location>
        <begin position="49"/>
        <end position="74"/>
    </location>
</feature>
<accession>A0AAW2DEC1</accession>
<dbReference type="InterPro" id="IPR015944">
    <property type="entry name" value="Gly-tRNA-synth_bsu"/>
</dbReference>
<dbReference type="GO" id="GO:0009570">
    <property type="term" value="C:chloroplast stroma"/>
    <property type="evidence" value="ECO:0007669"/>
    <property type="project" value="TreeGrafter"/>
</dbReference>
<evidence type="ECO:0000256" key="7">
    <source>
        <dbReference type="ARBA" id="ARBA00023146"/>
    </source>
</evidence>
<keyword evidence="5" id="KW-0067">ATP-binding</keyword>
<comment type="caution">
    <text evidence="10">The sequence shown here is derived from an EMBL/GenBank/DDBJ whole genome shotgun (WGS) entry which is preliminary data.</text>
</comment>
<evidence type="ECO:0000313" key="10">
    <source>
        <dbReference type="EMBL" id="KAL0007540.1"/>
    </source>
</evidence>
<protein>
    <recommendedName>
        <fullName evidence="2">glycine--tRNA ligase</fullName>
        <ecNumber evidence="2">6.1.1.14</ecNumber>
    </recommendedName>
</protein>
<evidence type="ECO:0000256" key="1">
    <source>
        <dbReference type="ARBA" id="ARBA00008226"/>
    </source>
</evidence>
<evidence type="ECO:0000256" key="3">
    <source>
        <dbReference type="ARBA" id="ARBA00022598"/>
    </source>
</evidence>
<comment type="similarity">
    <text evidence="1">Belongs to the class-II aminoacyl-tRNA synthetase family.</text>
</comment>
<dbReference type="PRINTS" id="PR01045">
    <property type="entry name" value="TRNASYNTHGB"/>
</dbReference>
<dbReference type="PROSITE" id="PS50861">
    <property type="entry name" value="AA_TRNA_LIGASE_II_GLYAB"/>
    <property type="match status" value="2"/>
</dbReference>
<evidence type="ECO:0000256" key="6">
    <source>
        <dbReference type="ARBA" id="ARBA00022917"/>
    </source>
</evidence>
<keyword evidence="7" id="KW-0030">Aminoacyl-tRNA synthetase</keyword>
<dbReference type="InterPro" id="IPR045864">
    <property type="entry name" value="aa-tRNA-synth_II/BPL/LPL"/>
</dbReference>
<dbReference type="InterPro" id="IPR002310">
    <property type="entry name" value="Gly-tRNA_ligase_asu"/>
</dbReference>
<dbReference type="PANTHER" id="PTHR30075">
    <property type="entry name" value="GLYCYL-TRNA SYNTHETASE"/>
    <property type="match status" value="1"/>
</dbReference>
<dbReference type="Proteomes" id="UP001459277">
    <property type="component" value="Unassembled WGS sequence"/>
</dbReference>
<sequence length="649" mass="72734">MPILAFPLVISFLKPHTSGLSLLRVANRTRHHLFCPRRHFAFSAVSTSSSSTSIPQHSPSTDSDSDFNSNNNNSEAIKSPVPTFQQAIQRLQEYLGSVGCAVMQCSNTEVGAGTMNPLTFLRVLGPEPWNVVYAEPIIRPDDSRYGENPNRLQRHSISGIDVSAHDIRFVEDNWESPVLGAWGLGWEIWMDGMEITQFTYFQQAGSLQLSPISVEITCGLERILMLLQGVDHFKKIQYANGITYGELFLENEKEMSAYYLEHASVHHLQKHFDFFEEEACSLLALGLAIPAYLTFAVLHASLARQCAQLWLNTRESLGHPLGVASDPVHVVCPKELLDTAVKKVNDDSRLFVLEIGTEEMPPQDVVDAGQQLKDLILLVLEKQRLSHGEVQAFGTPHRLLVCVENLCTKQAEKEVEVRGPPVSKAFDNQGNATKACHSFFSWELKFCHRYSIPLDSLNRKIDGKTEYLYARIMESAGLAVEVLSEELPSTIAKISFPKSMRWNSQVQMLVEKDKNLDLKQALELAADVQPIQVDASTIEDVLQFVTRRLEQFLVDKGISSEVVRSILAERANLPSLAAKSANKMASLSRGNLFPKVVEAYSRPTRIVRGKEVDPDMEVDETAFETNEERALWSAFFSVKNKIHPGRRKN</sequence>
<dbReference type="EMBL" id="JAZDWU010000003">
    <property type="protein sequence ID" value="KAL0007540.1"/>
    <property type="molecule type" value="Genomic_DNA"/>
</dbReference>
<dbReference type="PANTHER" id="PTHR30075:SF2">
    <property type="entry name" value="GLYCINE--TRNA LIGASE, CHLOROPLASTIC_MITOCHONDRIAL 2"/>
    <property type="match status" value="1"/>
</dbReference>
<keyword evidence="6" id="KW-0648">Protein biosynthesis</keyword>
<dbReference type="GO" id="GO:0005524">
    <property type="term" value="F:ATP binding"/>
    <property type="evidence" value="ECO:0007669"/>
    <property type="project" value="UniProtKB-KW"/>
</dbReference>
<evidence type="ECO:0000256" key="4">
    <source>
        <dbReference type="ARBA" id="ARBA00022741"/>
    </source>
</evidence>
<proteinExistence type="inferred from homology"/>
<evidence type="ECO:0000256" key="9">
    <source>
        <dbReference type="SAM" id="MobiDB-lite"/>
    </source>
</evidence>
<evidence type="ECO:0000313" key="11">
    <source>
        <dbReference type="Proteomes" id="UP001459277"/>
    </source>
</evidence>
<dbReference type="Gene3D" id="3.30.930.10">
    <property type="entry name" value="Bira Bifunctional Protein, Domain 2"/>
    <property type="match status" value="2"/>
</dbReference>
<dbReference type="GO" id="GO:0006426">
    <property type="term" value="P:glycyl-tRNA aminoacylation"/>
    <property type="evidence" value="ECO:0007669"/>
    <property type="project" value="InterPro"/>
</dbReference>
<name>A0AAW2DEC1_9ROSI</name>
<keyword evidence="4" id="KW-0547">Nucleotide-binding</keyword>
<dbReference type="GO" id="GO:0004820">
    <property type="term" value="F:glycine-tRNA ligase activity"/>
    <property type="evidence" value="ECO:0007669"/>
    <property type="project" value="UniProtKB-EC"/>
</dbReference>
<organism evidence="10 11">
    <name type="scientific">Lithocarpus litseifolius</name>
    <dbReference type="NCBI Taxonomy" id="425828"/>
    <lineage>
        <taxon>Eukaryota</taxon>
        <taxon>Viridiplantae</taxon>
        <taxon>Streptophyta</taxon>
        <taxon>Embryophyta</taxon>
        <taxon>Tracheophyta</taxon>
        <taxon>Spermatophyta</taxon>
        <taxon>Magnoliopsida</taxon>
        <taxon>eudicotyledons</taxon>
        <taxon>Gunneridae</taxon>
        <taxon>Pentapetalae</taxon>
        <taxon>rosids</taxon>
        <taxon>fabids</taxon>
        <taxon>Fagales</taxon>
        <taxon>Fagaceae</taxon>
        <taxon>Lithocarpus</taxon>
    </lineage>
</organism>
<dbReference type="GO" id="GO:0005739">
    <property type="term" value="C:mitochondrion"/>
    <property type="evidence" value="ECO:0007669"/>
    <property type="project" value="TreeGrafter"/>
</dbReference>
<dbReference type="SUPFAM" id="SSF55681">
    <property type="entry name" value="Class II aaRS and biotin synthetases"/>
    <property type="match status" value="1"/>
</dbReference>
<dbReference type="AlphaFoldDB" id="A0AAW2DEC1"/>
<gene>
    <name evidence="10" type="ORF">SO802_009042</name>
</gene>
<dbReference type="Pfam" id="PF02092">
    <property type="entry name" value="tRNA_synt_2f"/>
    <property type="match status" value="1"/>
</dbReference>
<keyword evidence="3" id="KW-0436">Ligase</keyword>
<comment type="catalytic activity">
    <reaction evidence="8">
        <text>tRNA(Gly) + glycine + ATP = glycyl-tRNA(Gly) + AMP + diphosphate</text>
        <dbReference type="Rhea" id="RHEA:16013"/>
        <dbReference type="Rhea" id="RHEA-COMP:9664"/>
        <dbReference type="Rhea" id="RHEA-COMP:9683"/>
        <dbReference type="ChEBI" id="CHEBI:30616"/>
        <dbReference type="ChEBI" id="CHEBI:33019"/>
        <dbReference type="ChEBI" id="CHEBI:57305"/>
        <dbReference type="ChEBI" id="CHEBI:78442"/>
        <dbReference type="ChEBI" id="CHEBI:78522"/>
        <dbReference type="ChEBI" id="CHEBI:456215"/>
        <dbReference type="EC" id="6.1.1.14"/>
    </reaction>
</comment>
<evidence type="ECO:0000256" key="5">
    <source>
        <dbReference type="ARBA" id="ARBA00022840"/>
    </source>
</evidence>
<dbReference type="EC" id="6.1.1.14" evidence="2"/>
<reference evidence="10 11" key="1">
    <citation type="submission" date="2024-01" db="EMBL/GenBank/DDBJ databases">
        <title>A telomere-to-telomere, gap-free genome of sweet tea (Lithocarpus litseifolius).</title>
        <authorList>
            <person name="Zhou J."/>
        </authorList>
    </citation>
    <scope>NUCLEOTIDE SEQUENCE [LARGE SCALE GENOMIC DNA]</scope>
    <source>
        <strain evidence="10">Zhou-2022a</strain>
        <tissue evidence="10">Leaf</tissue>
    </source>
</reference>
<dbReference type="Pfam" id="PF02091">
    <property type="entry name" value="tRNA-synt_2e"/>
    <property type="match status" value="2"/>
</dbReference>